<protein>
    <recommendedName>
        <fullName evidence="2">RING-type E3 ubiquitin transferase</fullName>
        <ecNumber evidence="2">2.3.2.27</ecNumber>
    </recommendedName>
</protein>
<dbReference type="PROSITE" id="PS50089">
    <property type="entry name" value="ZF_RING_2"/>
    <property type="match status" value="1"/>
</dbReference>
<keyword evidence="7" id="KW-0862">Zinc</keyword>
<dbReference type="GO" id="GO:0006511">
    <property type="term" value="P:ubiquitin-dependent protein catabolic process"/>
    <property type="evidence" value="ECO:0007669"/>
    <property type="project" value="InterPro"/>
</dbReference>
<evidence type="ECO:0000256" key="7">
    <source>
        <dbReference type="ARBA" id="ARBA00022833"/>
    </source>
</evidence>
<dbReference type="EC" id="2.3.2.27" evidence="2"/>
<keyword evidence="3" id="KW-0808">Transferase</keyword>
<evidence type="ECO:0000256" key="8">
    <source>
        <dbReference type="PROSITE-ProRule" id="PRU00175"/>
    </source>
</evidence>
<dbReference type="InterPro" id="IPR045737">
    <property type="entry name" value="RKP_N"/>
</dbReference>
<keyword evidence="6" id="KW-0833">Ubl conjugation pathway</keyword>
<comment type="catalytic activity">
    <reaction evidence="1">
        <text>S-ubiquitinyl-[E2 ubiquitin-conjugating enzyme]-L-cysteine + [acceptor protein]-L-lysine = [E2 ubiquitin-conjugating enzyme]-L-cysteine + N(6)-ubiquitinyl-[acceptor protein]-L-lysine.</text>
        <dbReference type="EC" id="2.3.2.27"/>
    </reaction>
</comment>
<dbReference type="InterPro" id="IPR003877">
    <property type="entry name" value="SPRY_dom"/>
</dbReference>
<dbReference type="CDD" id="cd12882">
    <property type="entry name" value="SPRY_RNF123"/>
    <property type="match status" value="1"/>
</dbReference>
<evidence type="ECO:0000256" key="6">
    <source>
        <dbReference type="ARBA" id="ARBA00022786"/>
    </source>
</evidence>
<dbReference type="GO" id="GO:0008270">
    <property type="term" value="F:zinc ion binding"/>
    <property type="evidence" value="ECO:0007669"/>
    <property type="project" value="UniProtKB-KW"/>
</dbReference>
<name>A0A498I2Q3_MALDO</name>
<dbReference type="SUPFAM" id="SSF57850">
    <property type="entry name" value="RING/U-box"/>
    <property type="match status" value="1"/>
</dbReference>
<dbReference type="Pfam" id="PF19322">
    <property type="entry name" value="RKP_N"/>
    <property type="match status" value="1"/>
</dbReference>
<dbReference type="FunFam" id="2.60.120.920:FF:000053">
    <property type="entry name" value="E3 ubiquitin-protein ligase RKP"/>
    <property type="match status" value="1"/>
</dbReference>
<keyword evidence="4" id="KW-0479">Metal-binding</keyword>
<evidence type="ECO:0000313" key="12">
    <source>
        <dbReference type="EMBL" id="RXH75721.1"/>
    </source>
</evidence>
<organism evidence="12 13">
    <name type="scientific">Malus domestica</name>
    <name type="common">Apple</name>
    <name type="synonym">Pyrus malus</name>
    <dbReference type="NCBI Taxonomy" id="3750"/>
    <lineage>
        <taxon>Eukaryota</taxon>
        <taxon>Viridiplantae</taxon>
        <taxon>Streptophyta</taxon>
        <taxon>Embryophyta</taxon>
        <taxon>Tracheophyta</taxon>
        <taxon>Spermatophyta</taxon>
        <taxon>Magnoliopsida</taxon>
        <taxon>eudicotyledons</taxon>
        <taxon>Gunneridae</taxon>
        <taxon>Pentapetalae</taxon>
        <taxon>rosids</taxon>
        <taxon>fabids</taxon>
        <taxon>Rosales</taxon>
        <taxon>Rosaceae</taxon>
        <taxon>Amygdaloideae</taxon>
        <taxon>Maleae</taxon>
        <taxon>Malus</taxon>
    </lineage>
</organism>
<dbReference type="FunFam" id="3.30.40.10:FF:000133">
    <property type="entry name" value="E3 ubiquitin-protein ligase RNF123"/>
    <property type="match status" value="1"/>
</dbReference>
<keyword evidence="13" id="KW-1185">Reference proteome</keyword>
<accession>A0A498I2Q3</accession>
<dbReference type="Pfam" id="PF00622">
    <property type="entry name" value="SPRY"/>
    <property type="match status" value="1"/>
</dbReference>
<dbReference type="Pfam" id="PF10408">
    <property type="entry name" value="Ufd2P_core"/>
    <property type="match status" value="1"/>
</dbReference>
<evidence type="ECO:0000256" key="3">
    <source>
        <dbReference type="ARBA" id="ARBA00022679"/>
    </source>
</evidence>
<evidence type="ECO:0000256" key="9">
    <source>
        <dbReference type="SAM" id="MobiDB-lite"/>
    </source>
</evidence>
<reference evidence="12 13" key="1">
    <citation type="submission" date="2018-10" db="EMBL/GenBank/DDBJ databases">
        <title>A high-quality apple genome assembly.</title>
        <authorList>
            <person name="Hu J."/>
        </authorList>
    </citation>
    <scope>NUCLEOTIDE SEQUENCE [LARGE SCALE GENOMIC DNA]</scope>
    <source>
        <strain evidence="13">cv. HFTH1</strain>
        <tissue evidence="12">Young leaf</tissue>
    </source>
</reference>
<dbReference type="InterPro" id="IPR057987">
    <property type="entry name" value="TPR_RNF123/RKP"/>
</dbReference>
<feature type="domain" description="RING-type" evidence="10">
    <location>
        <begin position="1219"/>
        <end position="1257"/>
    </location>
</feature>
<feature type="region of interest" description="Disordered" evidence="9">
    <location>
        <begin position="1288"/>
        <end position="1320"/>
    </location>
</feature>
<evidence type="ECO:0000256" key="4">
    <source>
        <dbReference type="ARBA" id="ARBA00022723"/>
    </source>
</evidence>
<evidence type="ECO:0000313" key="13">
    <source>
        <dbReference type="Proteomes" id="UP000290289"/>
    </source>
</evidence>
<dbReference type="InterPro" id="IPR043136">
    <property type="entry name" value="B30.2/SPRY_sf"/>
</dbReference>
<dbReference type="GO" id="GO:0016567">
    <property type="term" value="P:protein ubiquitination"/>
    <property type="evidence" value="ECO:0007669"/>
    <property type="project" value="InterPro"/>
</dbReference>
<dbReference type="Gene3D" id="2.60.120.920">
    <property type="match status" value="1"/>
</dbReference>
<proteinExistence type="predicted"/>
<dbReference type="PROSITE" id="PS50188">
    <property type="entry name" value="B302_SPRY"/>
    <property type="match status" value="1"/>
</dbReference>
<dbReference type="Gene3D" id="3.30.40.10">
    <property type="entry name" value="Zinc/RING finger domain, C3HC4 (zinc finger)"/>
    <property type="match status" value="1"/>
</dbReference>
<dbReference type="InterPro" id="IPR035773">
    <property type="entry name" value="SPRY_RNF123"/>
</dbReference>
<dbReference type="Proteomes" id="UP000290289">
    <property type="component" value="Chromosome 15"/>
</dbReference>
<dbReference type="Pfam" id="PF25576">
    <property type="entry name" value="TPR_RNF123"/>
    <property type="match status" value="1"/>
</dbReference>
<dbReference type="EMBL" id="RDQH01000341">
    <property type="protein sequence ID" value="RXH75721.1"/>
    <property type="molecule type" value="Genomic_DNA"/>
</dbReference>
<evidence type="ECO:0000259" key="11">
    <source>
        <dbReference type="PROSITE" id="PS50188"/>
    </source>
</evidence>
<dbReference type="InterPro" id="IPR045129">
    <property type="entry name" value="RNF123/RKP/RSPRY1"/>
</dbReference>
<dbReference type="SMART" id="SM00449">
    <property type="entry name" value="SPRY"/>
    <property type="match status" value="1"/>
</dbReference>
<dbReference type="PANTHER" id="PTHR13363:SF5">
    <property type="entry name" value="E3 UBIQUITIN-PROTEIN LIGASE RNF123"/>
    <property type="match status" value="1"/>
</dbReference>
<dbReference type="CDD" id="cd16541">
    <property type="entry name" value="RING-HC_RNF123"/>
    <property type="match status" value="1"/>
</dbReference>
<dbReference type="InterPro" id="IPR013083">
    <property type="entry name" value="Znf_RING/FYVE/PHD"/>
</dbReference>
<dbReference type="SUPFAM" id="SSF49899">
    <property type="entry name" value="Concanavalin A-like lectins/glucanases"/>
    <property type="match status" value="1"/>
</dbReference>
<feature type="compositionally biased region" description="Basic and acidic residues" evidence="9">
    <location>
        <begin position="1293"/>
        <end position="1303"/>
    </location>
</feature>
<dbReference type="InterPro" id="IPR001870">
    <property type="entry name" value="B30.2/SPRY"/>
</dbReference>
<dbReference type="GO" id="GO:0034450">
    <property type="term" value="F:ubiquitin-ubiquitin ligase activity"/>
    <property type="evidence" value="ECO:0007669"/>
    <property type="project" value="InterPro"/>
</dbReference>
<comment type="caution">
    <text evidence="12">The sequence shown here is derived from an EMBL/GenBank/DDBJ whole genome shotgun (WGS) entry which is preliminary data.</text>
</comment>
<dbReference type="GO" id="GO:0005737">
    <property type="term" value="C:cytoplasm"/>
    <property type="evidence" value="ECO:0007669"/>
    <property type="project" value="TreeGrafter"/>
</dbReference>
<evidence type="ECO:0000259" key="10">
    <source>
        <dbReference type="PROSITE" id="PS50089"/>
    </source>
</evidence>
<keyword evidence="5 8" id="KW-0863">Zinc-finger</keyword>
<sequence length="1598" mass="180190">MAEDGLRIGRLSSGLAVLLNGEGSKENSSKTHLVSNCDDFGHQSVERTLEYVLGLPNKSVGPLASPIDSNLVRRLIQSEFSKLHASSSVFRNRDGVCISGDGCAPHIIGLDESSIRGDIRVMKPPLLVESLAMFSSARANAFVWKGKWMYEVILETSGIQQLGWATVSCPFTDHKGVGDADDSYAFDGRRVRKWNKEAEPYGQSWVVGDAIGCCIDLDCNEISFYRNGVSLGPAFHGIRKMGPGSGYYPAVSLSQGERCELNFGARPFRFPIESYFPLQAPPSLVPFATQLLYCLSRLLGMHSVEQANHSSVQKLRILKRFVSHEELFYPVSHGICEEFFSVLGADVWSREYIAWGPFLSFMMEVFGLQIPHDYSSLDRVLDVFLEFEGSHLLFEHFINALACACKTALLVLKDCPCSGSYPYLALACHILRQQELMVLWWKSPDFEFLFEGFLSRKNPNKHDLESMIPSVSWPGSSEDVSYESSMLLTTRALSEAVSKIEEKHRDLCRLVIQFIPPVTPPQFPGSVFRTFLQNLIIKNRGSDRNLPPPGVSSNSVLVSLYTVILHFLSEGFGMGDICGWLKGTENGPDVGFLHRGGHRSFPVGLFLRNDPHRNDSSRLGGSFSHLSKSYRAYDEETELIRWEEGCMDDEETRVTHSTTKKPCCCSCYNDDFTRISKYPIRYTAKGSRVHCSSIPERSAHVATECSTGSLNDEIEDKASSSYQSESEFSYHPVQHMRFVPRESNMSSATLREEELLDVLLLLYHIGLAPNFKQASYYMSHQSQSISLMEEADKQLREKTSSEQLKHLKEARNGYREEVIDCVRQCAWYRISLFSRWKQRGMYATCIWTVQLLLVLSKVDLLFLYIPEFYLEALVDCFHVLRKSDPPFVPSSIFIKQGLASFVTFVVTHFNDPRISSADLRDLLLQSISVLVQYKEYLSVFESNEAATQRMPKALLSAFDNRSWIPVTNILLRLCKGSGFGSSKHGESSSSSVVFQRLLGETCINDEELFSAFLNRLFNTLSWTMTEFSISVREMQEKYQVLEFQQKKCSVIFDLSCNLARLLEFCTHAIPQAFLFGAETNLRRLTELIVFILNHITSAEDAEFFDLLLRRHGQSLEKVNRGMILAPLVGIILNLLNAGEHMECREHNDVVSIFASMGCLDSFQCRFQYLLDYNWAGTFRGDAYLVKLAQLENFLSLLSRSQSQENTICEGETDGDDGMCCICYAREADAQFSPCSHRSCYGCITRHLLNCHRCFFCNARVMDVVRISEKTAYWNVMFDDVQPCRNATPEDESKDFVDVDHDSEATPSSKPKGKAKTRHQGKGVLPSSSCLATVLEDLEAEWRAHMALAAEVARLRGDANAQSNINDGAQSLLHILEFRLDGDLGEGQVVYLREEDEDTEVSEHSSHIDEAVDVNESAGPFGSMPLLAVEDFFVDPDPMWIIPDPDVVNLRTLLQQMLRARERQRQKKLQFYTFEALDQGGCVVSHVDIKPICVGLGATVNIRVRLEQLNASFVGLLLLQLQVVGDLEPLNNVLIQIMFQFMFQEFHLDAVPPSSESMAILDKLQQLNSCPTYLFFLFNVCDPSLEKCGLFLSFINCSC</sequence>
<dbReference type="STRING" id="3750.A0A498I2Q3"/>
<dbReference type="GO" id="GO:0000151">
    <property type="term" value="C:ubiquitin ligase complex"/>
    <property type="evidence" value="ECO:0007669"/>
    <property type="project" value="InterPro"/>
</dbReference>
<gene>
    <name evidence="12" type="ORF">DVH24_039420</name>
</gene>
<feature type="domain" description="B30.2/SPRY" evidence="11">
    <location>
        <begin position="75"/>
        <end position="268"/>
    </location>
</feature>
<dbReference type="InterPro" id="IPR001841">
    <property type="entry name" value="Znf_RING"/>
</dbReference>
<dbReference type="Pfam" id="PF13920">
    <property type="entry name" value="zf-C3HC4_3"/>
    <property type="match status" value="1"/>
</dbReference>
<dbReference type="InterPro" id="IPR019474">
    <property type="entry name" value="Ub_conjug_fac_E4_core"/>
</dbReference>
<feature type="compositionally biased region" description="Basic residues" evidence="9">
    <location>
        <begin position="1310"/>
        <end position="1320"/>
    </location>
</feature>
<evidence type="ECO:0000256" key="2">
    <source>
        <dbReference type="ARBA" id="ARBA00012483"/>
    </source>
</evidence>
<dbReference type="InterPro" id="IPR013320">
    <property type="entry name" value="ConA-like_dom_sf"/>
</dbReference>
<dbReference type="PANTHER" id="PTHR13363">
    <property type="entry name" value="RING FINGER AND SRY DOMAIN-CONTAINING"/>
    <property type="match status" value="1"/>
</dbReference>
<evidence type="ECO:0000256" key="5">
    <source>
        <dbReference type="ARBA" id="ARBA00022771"/>
    </source>
</evidence>
<evidence type="ECO:0000256" key="1">
    <source>
        <dbReference type="ARBA" id="ARBA00000900"/>
    </source>
</evidence>